<feature type="transmembrane region" description="Helical" evidence="10">
    <location>
        <begin position="384"/>
        <end position="404"/>
    </location>
</feature>
<feature type="transmembrane region" description="Helical" evidence="10">
    <location>
        <begin position="30"/>
        <end position="46"/>
    </location>
</feature>
<dbReference type="Pfam" id="PF03062">
    <property type="entry name" value="MBOAT"/>
    <property type="match status" value="1"/>
</dbReference>
<dbReference type="GO" id="GO:0016746">
    <property type="term" value="F:acyltransferase activity"/>
    <property type="evidence" value="ECO:0007669"/>
    <property type="project" value="UniProtKB-KW"/>
</dbReference>
<feature type="transmembrane region" description="Helical" evidence="10">
    <location>
        <begin position="78"/>
        <end position="94"/>
    </location>
</feature>
<evidence type="ECO:0000256" key="5">
    <source>
        <dbReference type="ARBA" id="ARBA00022692"/>
    </source>
</evidence>
<protein>
    <submittedName>
        <fullName evidence="11">MBOAT family protein</fullName>
    </submittedName>
</protein>
<evidence type="ECO:0000256" key="8">
    <source>
        <dbReference type="ARBA" id="ARBA00023315"/>
    </source>
</evidence>
<feature type="transmembrane region" description="Helical" evidence="10">
    <location>
        <begin position="355"/>
        <end position="372"/>
    </location>
</feature>
<evidence type="ECO:0000256" key="2">
    <source>
        <dbReference type="ARBA" id="ARBA00010323"/>
    </source>
</evidence>
<comment type="subcellular location">
    <subcellularLocation>
        <location evidence="1">Cell membrane</location>
        <topology evidence="1">Multi-pass membrane protein</topology>
    </subcellularLocation>
</comment>
<dbReference type="InterPro" id="IPR004299">
    <property type="entry name" value="MBOAT_fam"/>
</dbReference>
<comment type="caution">
    <text evidence="11">The sequence shown here is derived from an EMBL/GenBank/DDBJ whole genome shotgun (WGS) entry which is preliminary data.</text>
</comment>
<dbReference type="PANTHER" id="PTHR13285:SF23">
    <property type="entry name" value="TEICHOIC ACID D-ALANYLTRANSFERASE"/>
    <property type="match status" value="1"/>
</dbReference>
<keyword evidence="6 10" id="KW-1133">Transmembrane helix</keyword>
<evidence type="ECO:0000313" key="12">
    <source>
        <dbReference type="Proteomes" id="UP000620366"/>
    </source>
</evidence>
<gene>
    <name evidence="11" type="ORF">H8695_01020</name>
</gene>
<keyword evidence="12" id="KW-1185">Reference proteome</keyword>
<dbReference type="RefSeq" id="WP_249298913.1">
    <property type="nucleotide sequence ID" value="NZ_JACRSP010000001.1"/>
</dbReference>
<dbReference type="PIRSF" id="PIRSF500217">
    <property type="entry name" value="AlgI"/>
    <property type="match status" value="1"/>
</dbReference>
<evidence type="ECO:0000256" key="1">
    <source>
        <dbReference type="ARBA" id="ARBA00004651"/>
    </source>
</evidence>
<proteinExistence type="inferred from homology"/>
<dbReference type="AlphaFoldDB" id="A0A926HSX5"/>
<dbReference type="GO" id="GO:0005886">
    <property type="term" value="C:plasma membrane"/>
    <property type="evidence" value="ECO:0007669"/>
    <property type="project" value="UniProtKB-SubCell"/>
</dbReference>
<dbReference type="Proteomes" id="UP000620366">
    <property type="component" value="Unassembled WGS sequence"/>
</dbReference>
<dbReference type="InterPro" id="IPR024194">
    <property type="entry name" value="Ac/AlaTfrase_AlgI/DltB"/>
</dbReference>
<dbReference type="GO" id="GO:0042121">
    <property type="term" value="P:alginic acid biosynthetic process"/>
    <property type="evidence" value="ECO:0007669"/>
    <property type="project" value="InterPro"/>
</dbReference>
<evidence type="ECO:0000256" key="6">
    <source>
        <dbReference type="ARBA" id="ARBA00022989"/>
    </source>
</evidence>
<evidence type="ECO:0000256" key="7">
    <source>
        <dbReference type="ARBA" id="ARBA00023136"/>
    </source>
</evidence>
<keyword evidence="7 9" id="KW-0472">Membrane</keyword>
<keyword evidence="3 9" id="KW-1003">Cell membrane</keyword>
<dbReference type="InterPro" id="IPR051085">
    <property type="entry name" value="MB_O-acyltransferase"/>
</dbReference>
<dbReference type="PIRSF" id="PIRSF016636">
    <property type="entry name" value="AlgI_DltB"/>
    <property type="match status" value="1"/>
</dbReference>
<comment type="similarity">
    <text evidence="2 9">Belongs to the membrane-bound acyltransferase family.</text>
</comment>
<dbReference type="EMBL" id="JACRSP010000001">
    <property type="protein sequence ID" value="MBC8535279.1"/>
    <property type="molecule type" value="Genomic_DNA"/>
</dbReference>
<feature type="transmembrane region" description="Helical" evidence="10">
    <location>
        <begin position="52"/>
        <end position="71"/>
    </location>
</feature>
<feature type="transmembrane region" description="Helical" evidence="10">
    <location>
        <begin position="114"/>
        <end position="135"/>
    </location>
</feature>
<dbReference type="PANTHER" id="PTHR13285">
    <property type="entry name" value="ACYLTRANSFERASE"/>
    <property type="match status" value="1"/>
</dbReference>
<name>A0A926HSX5_9FIRM</name>
<feature type="transmembrane region" description="Helical" evidence="10">
    <location>
        <begin position="410"/>
        <end position="429"/>
    </location>
</feature>
<evidence type="ECO:0000313" key="11">
    <source>
        <dbReference type="EMBL" id="MBC8535279.1"/>
    </source>
</evidence>
<keyword evidence="4 9" id="KW-0808">Transferase</keyword>
<evidence type="ECO:0000256" key="4">
    <source>
        <dbReference type="ARBA" id="ARBA00022679"/>
    </source>
</evidence>
<keyword evidence="5 10" id="KW-0812">Transmembrane</keyword>
<feature type="transmembrane region" description="Helical" evidence="10">
    <location>
        <begin position="6"/>
        <end position="23"/>
    </location>
</feature>
<dbReference type="InterPro" id="IPR028362">
    <property type="entry name" value="AlgI"/>
</dbReference>
<feature type="transmembrane region" description="Helical" evidence="10">
    <location>
        <begin position="310"/>
        <end position="335"/>
    </location>
</feature>
<evidence type="ECO:0000256" key="3">
    <source>
        <dbReference type="ARBA" id="ARBA00022475"/>
    </source>
</evidence>
<evidence type="ECO:0000256" key="10">
    <source>
        <dbReference type="SAM" id="Phobius"/>
    </source>
</evidence>
<reference evidence="11" key="1">
    <citation type="submission" date="2020-08" db="EMBL/GenBank/DDBJ databases">
        <title>Genome public.</title>
        <authorList>
            <person name="Liu C."/>
            <person name="Sun Q."/>
        </authorList>
    </citation>
    <scope>NUCLEOTIDE SEQUENCE</scope>
    <source>
        <strain evidence="11">BX7</strain>
    </source>
</reference>
<sequence>MLFSSVNFIFLFLPALLAVYFAVPGRLRWLRNLLLLIASLGFYAYGEPKYVLVMLGSILLNYLFGLAVSRFDGRAGKWWVAGAVVCNIGILAYFKYTTFFVGNLNRLFGLSVELWNIVMPIGISFFTFQGLSYVLDVYRGGAAAQRNPLNVALYVSLFPQLIAGPIVRYETVADEIRNRRETLDDFADGISRFVVGLAKKVLLANTIGQATDAAFAVPAGELSAALAWLGAAAYAFQVYFDFSGYSDMAIGLGKMFGFHFLENFDYPYLSKSITEFWRRWHISLGTWFRDYVYIPLGGNRGGTARHLRNILVVWCLTGFWHGAAWNFLVWGLYFGVLLIGEKYLWGALLKRLPGAVQHLYALVLILVGWVLFRANDLPAAGAYLRAMFGFGAGGFLSGQALYVLLEYGAFFAVALVASLPVVPAVQRLLDRRSACRAALFVRYHARNLCLAGLFALSVVYLVSSTFNPFIYFRF</sequence>
<organism evidence="11 12">
    <name type="scientific">Feifania hominis</name>
    <dbReference type="NCBI Taxonomy" id="2763660"/>
    <lineage>
        <taxon>Bacteria</taxon>
        <taxon>Bacillati</taxon>
        <taxon>Bacillota</taxon>
        <taxon>Clostridia</taxon>
        <taxon>Eubacteriales</taxon>
        <taxon>Feifaniaceae</taxon>
        <taxon>Feifania</taxon>
    </lineage>
</organism>
<evidence type="ECO:0000256" key="9">
    <source>
        <dbReference type="PIRNR" id="PIRNR016636"/>
    </source>
</evidence>
<feature type="transmembrane region" description="Helical" evidence="10">
    <location>
        <begin position="450"/>
        <end position="472"/>
    </location>
</feature>
<keyword evidence="8 9" id="KW-0012">Acyltransferase</keyword>
<accession>A0A926HSX5</accession>